<dbReference type="PANTHER" id="PTHR30575:SF0">
    <property type="entry name" value="XAA-ARG DIPEPTIDASE"/>
    <property type="match status" value="1"/>
</dbReference>
<comment type="similarity">
    <text evidence="1">Belongs to the peptidase M20A family.</text>
</comment>
<dbReference type="FunFam" id="3.30.70.360:FF:000004">
    <property type="entry name" value="Peptidase M20 domain-containing protein 2"/>
    <property type="match status" value="1"/>
</dbReference>
<dbReference type="RefSeq" id="WP_045548867.1">
    <property type="nucleotide sequence ID" value="NZ_JZDQ02000006.1"/>
</dbReference>
<dbReference type="InterPro" id="IPR017439">
    <property type="entry name" value="Amidohydrolase"/>
</dbReference>
<dbReference type="Proteomes" id="UP000033772">
    <property type="component" value="Unassembled WGS sequence"/>
</dbReference>
<accession>A0A1J4N8G9</accession>
<dbReference type="InterPro" id="IPR002933">
    <property type="entry name" value="Peptidase_M20"/>
</dbReference>
<dbReference type="InterPro" id="IPR052030">
    <property type="entry name" value="Peptidase_M20/M20A_hydrolases"/>
</dbReference>
<gene>
    <name evidence="3" type="ORF">UG56_005555</name>
</gene>
<dbReference type="OrthoDB" id="9781032at2"/>
<dbReference type="InterPro" id="IPR011650">
    <property type="entry name" value="Peptidase_M20_dimer"/>
</dbReference>
<reference evidence="3" key="1">
    <citation type="submission" date="2016-10" db="EMBL/GenBank/DDBJ databases">
        <title>Draft Genome Sequence of Nocardioides luteus Strain BAFB, an Alkane-Degrading Bacterium Isolated from JP-7 Polluted Soil.</title>
        <authorList>
            <person name="Brown L."/>
            <person name="Ruiz O.N."/>
            <person name="Gunasekera T."/>
        </authorList>
    </citation>
    <scope>NUCLEOTIDE SEQUENCE [LARGE SCALE GENOMIC DNA]</scope>
    <source>
        <strain evidence="3">BAFB</strain>
    </source>
</reference>
<dbReference type="STRING" id="1844.UG56_005555"/>
<dbReference type="EMBL" id="JZDQ02000006">
    <property type="protein sequence ID" value="OIJ27820.1"/>
    <property type="molecule type" value="Genomic_DNA"/>
</dbReference>
<evidence type="ECO:0000259" key="2">
    <source>
        <dbReference type="Pfam" id="PF07687"/>
    </source>
</evidence>
<dbReference type="Gene3D" id="3.30.70.360">
    <property type="match status" value="1"/>
</dbReference>
<feature type="domain" description="Peptidase M20 dimerisation" evidence="2">
    <location>
        <begin position="205"/>
        <end position="295"/>
    </location>
</feature>
<dbReference type="AlphaFoldDB" id="A0A1J4N8G9"/>
<dbReference type="Pfam" id="PF01546">
    <property type="entry name" value="Peptidase_M20"/>
    <property type="match status" value="1"/>
</dbReference>
<dbReference type="PIRSF" id="PIRSF037226">
    <property type="entry name" value="Amidohydrolase_ACY1L2_prd"/>
    <property type="match status" value="1"/>
</dbReference>
<dbReference type="InterPro" id="IPR036264">
    <property type="entry name" value="Bact_exopeptidase_dim_dom"/>
</dbReference>
<keyword evidence="4" id="KW-1185">Reference proteome</keyword>
<evidence type="ECO:0000313" key="3">
    <source>
        <dbReference type="EMBL" id="OIJ27820.1"/>
    </source>
</evidence>
<dbReference type="Gene3D" id="3.40.630.10">
    <property type="entry name" value="Zn peptidases"/>
    <property type="match status" value="1"/>
</dbReference>
<dbReference type="GO" id="GO:0016805">
    <property type="term" value="F:dipeptidase activity"/>
    <property type="evidence" value="ECO:0007669"/>
    <property type="project" value="InterPro"/>
</dbReference>
<protein>
    <recommendedName>
        <fullName evidence="1">Peptidase M20 domain-containing protein 2</fullName>
    </recommendedName>
</protein>
<dbReference type="SUPFAM" id="SSF55031">
    <property type="entry name" value="Bacterial exopeptidase dimerisation domain"/>
    <property type="match status" value="1"/>
</dbReference>
<organism evidence="3 4">
    <name type="scientific">Nocardioides luteus</name>
    <dbReference type="NCBI Taxonomy" id="1844"/>
    <lineage>
        <taxon>Bacteria</taxon>
        <taxon>Bacillati</taxon>
        <taxon>Actinomycetota</taxon>
        <taxon>Actinomycetes</taxon>
        <taxon>Propionibacteriales</taxon>
        <taxon>Nocardioidaceae</taxon>
        <taxon>Nocardioides</taxon>
    </lineage>
</organism>
<dbReference type="GO" id="GO:0005737">
    <property type="term" value="C:cytoplasm"/>
    <property type="evidence" value="ECO:0007669"/>
    <property type="project" value="TreeGrafter"/>
</dbReference>
<evidence type="ECO:0000256" key="1">
    <source>
        <dbReference type="PIRNR" id="PIRNR037226"/>
    </source>
</evidence>
<proteinExistence type="inferred from homology"/>
<dbReference type="PANTHER" id="PTHR30575">
    <property type="entry name" value="PEPTIDASE M20"/>
    <property type="match status" value="1"/>
</dbReference>
<dbReference type="GO" id="GO:0071713">
    <property type="term" value="F:para-aminobenzoyl-glutamate hydrolase activity"/>
    <property type="evidence" value="ECO:0007669"/>
    <property type="project" value="TreeGrafter"/>
</dbReference>
<dbReference type="Pfam" id="PF07687">
    <property type="entry name" value="M20_dimer"/>
    <property type="match status" value="1"/>
</dbReference>
<name>A0A1J4N8G9_9ACTN</name>
<dbReference type="NCBIfam" id="TIGR01891">
    <property type="entry name" value="amidohydrolases"/>
    <property type="match status" value="1"/>
</dbReference>
<sequence>MTQPQQPNPFLVNQLRDETDAKALVTKAVETDAAGAPRGILDAIRDRLADLGPELVAVSHDLAEHPETGFEEHRSAAGLAEFVEAHGIEVARGAYGLPTALYASAGGAKDGPTIAVLSEYDALPGIGHGCGHNLIATVGVGAFLAIASVIDKLGGRVIWLGTPAEEGGGGKELMAQQGAFDGVDAAIMVHPFTYDTSEPVFLGRRQLKVTYVGVPAHASIQPFMGRNALDAANLLYTGVALNRQQMPPTDRVHAIITDGGLRPNVIPEHASIEFYVRSAYPETLKILSQRLEEMAMGAALMTGCGVEFGWDGSPVYLPIRNNSALAQAWNRRYQERNHTVLAPGVVPDLLAGSTDFGNVSFRVPGLHAMVKIAEPDVSLHSREFAAAAVTPYADEVLVDAAYGLAGVAADYLCDANLRERVRDEFEDAGGAVDVTEFFG</sequence>
<evidence type="ECO:0000313" key="4">
    <source>
        <dbReference type="Proteomes" id="UP000033772"/>
    </source>
</evidence>
<dbReference type="InterPro" id="IPR017144">
    <property type="entry name" value="Xaa-Arg_dipeptidase"/>
</dbReference>
<dbReference type="CDD" id="cd05672">
    <property type="entry name" value="M20_ACY1L2-like"/>
    <property type="match status" value="1"/>
</dbReference>
<comment type="caution">
    <text evidence="3">The sequence shown here is derived from an EMBL/GenBank/DDBJ whole genome shotgun (WGS) entry which is preliminary data.</text>
</comment>
<dbReference type="SUPFAM" id="SSF53187">
    <property type="entry name" value="Zn-dependent exopeptidases"/>
    <property type="match status" value="1"/>
</dbReference>
<dbReference type="GO" id="GO:0046657">
    <property type="term" value="P:folic acid catabolic process"/>
    <property type="evidence" value="ECO:0007669"/>
    <property type="project" value="TreeGrafter"/>
</dbReference>